<proteinExistence type="predicted"/>
<dbReference type="AlphaFoldDB" id="R7QGG4"/>
<dbReference type="Proteomes" id="UP000012073">
    <property type="component" value="Unassembled WGS sequence"/>
</dbReference>
<keyword evidence="2" id="KW-1185">Reference proteome</keyword>
<organism evidence="1 2">
    <name type="scientific">Chondrus crispus</name>
    <name type="common">Carrageen Irish moss</name>
    <name type="synonym">Polymorpha crispa</name>
    <dbReference type="NCBI Taxonomy" id="2769"/>
    <lineage>
        <taxon>Eukaryota</taxon>
        <taxon>Rhodophyta</taxon>
        <taxon>Florideophyceae</taxon>
        <taxon>Rhodymeniophycidae</taxon>
        <taxon>Gigartinales</taxon>
        <taxon>Gigartinaceae</taxon>
        <taxon>Chondrus</taxon>
    </lineage>
</organism>
<dbReference type="EMBL" id="HG001784">
    <property type="protein sequence ID" value="CDF36536.1"/>
    <property type="molecule type" value="Genomic_DNA"/>
</dbReference>
<name>R7QGG4_CHOCR</name>
<gene>
    <name evidence="1" type="ORF">CHC_T00005008001</name>
</gene>
<dbReference type="KEGG" id="ccp:CHC_T00005008001"/>
<accession>R7QGG4</accession>
<dbReference type="RefSeq" id="XP_005716355.1">
    <property type="nucleotide sequence ID" value="XM_005716298.1"/>
</dbReference>
<dbReference type="Gramene" id="CDF36536">
    <property type="protein sequence ID" value="CDF36536"/>
    <property type="gene ID" value="CHC_T00005008001"/>
</dbReference>
<protein>
    <submittedName>
        <fullName evidence="1">Uncharacterized protein</fullName>
    </submittedName>
</protein>
<evidence type="ECO:0000313" key="2">
    <source>
        <dbReference type="Proteomes" id="UP000012073"/>
    </source>
</evidence>
<reference evidence="2" key="1">
    <citation type="journal article" date="2013" name="Proc. Natl. Acad. Sci. U.S.A.">
        <title>Genome structure and metabolic features in the red seaweed Chondrus crispus shed light on evolution of the Archaeplastida.</title>
        <authorList>
            <person name="Collen J."/>
            <person name="Porcel B."/>
            <person name="Carre W."/>
            <person name="Ball S.G."/>
            <person name="Chaparro C."/>
            <person name="Tonon T."/>
            <person name="Barbeyron T."/>
            <person name="Michel G."/>
            <person name="Noel B."/>
            <person name="Valentin K."/>
            <person name="Elias M."/>
            <person name="Artiguenave F."/>
            <person name="Arun A."/>
            <person name="Aury J.M."/>
            <person name="Barbosa-Neto J.F."/>
            <person name="Bothwell J.H."/>
            <person name="Bouget F.Y."/>
            <person name="Brillet L."/>
            <person name="Cabello-Hurtado F."/>
            <person name="Capella-Gutierrez S."/>
            <person name="Charrier B."/>
            <person name="Cladiere L."/>
            <person name="Cock J.M."/>
            <person name="Coelho S.M."/>
            <person name="Colleoni C."/>
            <person name="Czjzek M."/>
            <person name="Da Silva C."/>
            <person name="Delage L."/>
            <person name="Denoeud F."/>
            <person name="Deschamps P."/>
            <person name="Dittami S.M."/>
            <person name="Gabaldon T."/>
            <person name="Gachon C.M."/>
            <person name="Groisillier A."/>
            <person name="Herve C."/>
            <person name="Jabbari K."/>
            <person name="Katinka M."/>
            <person name="Kloareg B."/>
            <person name="Kowalczyk N."/>
            <person name="Labadie K."/>
            <person name="Leblanc C."/>
            <person name="Lopez P.J."/>
            <person name="McLachlan D.H."/>
            <person name="Meslet-Cladiere L."/>
            <person name="Moustafa A."/>
            <person name="Nehr Z."/>
            <person name="Nyvall Collen P."/>
            <person name="Panaud O."/>
            <person name="Partensky F."/>
            <person name="Poulain J."/>
            <person name="Rensing S.A."/>
            <person name="Rousvoal S."/>
            <person name="Samson G."/>
            <person name="Symeonidi A."/>
            <person name="Weissenbach J."/>
            <person name="Zambounis A."/>
            <person name="Wincker P."/>
            <person name="Boyen C."/>
        </authorList>
    </citation>
    <scope>NUCLEOTIDE SEQUENCE [LARGE SCALE GENOMIC DNA]</scope>
    <source>
        <strain evidence="2">cv. Stackhouse</strain>
    </source>
</reference>
<sequence length="64" mass="7308">MWSLETRIQILSAVQVVHDTVQLNLLHRRLDYLTDWPCCSRVAPVSAAETHACSRCPRCRSASR</sequence>
<evidence type="ECO:0000313" key="1">
    <source>
        <dbReference type="EMBL" id="CDF36536.1"/>
    </source>
</evidence>
<dbReference type="GeneID" id="17324078"/>